<dbReference type="EMBL" id="ADAS02001062">
    <property type="protein sequence ID" value="OAV86504.1"/>
    <property type="molecule type" value="Genomic_DNA"/>
</dbReference>
<evidence type="ECO:0000313" key="2">
    <source>
        <dbReference type="EnsemblFungi" id="PTTG_29869-t43_1-p1"/>
    </source>
</evidence>
<dbReference type="AlphaFoldDB" id="A0A180G1L0"/>
<reference evidence="1" key="1">
    <citation type="submission" date="2009-11" db="EMBL/GenBank/DDBJ databases">
        <authorList>
            <consortium name="The Broad Institute Genome Sequencing Platform"/>
            <person name="Ward D."/>
            <person name="Feldgarden M."/>
            <person name="Earl A."/>
            <person name="Young S.K."/>
            <person name="Zeng Q."/>
            <person name="Koehrsen M."/>
            <person name="Alvarado L."/>
            <person name="Berlin A."/>
            <person name="Bochicchio J."/>
            <person name="Borenstein D."/>
            <person name="Chapman S.B."/>
            <person name="Chen Z."/>
            <person name="Engels R."/>
            <person name="Freedman E."/>
            <person name="Gellesch M."/>
            <person name="Goldberg J."/>
            <person name="Griggs A."/>
            <person name="Gujja S."/>
            <person name="Heilman E."/>
            <person name="Heiman D."/>
            <person name="Hepburn T."/>
            <person name="Howarth C."/>
            <person name="Jen D."/>
            <person name="Larson L."/>
            <person name="Lewis B."/>
            <person name="Mehta T."/>
            <person name="Park D."/>
            <person name="Pearson M."/>
            <person name="Roberts A."/>
            <person name="Saif S."/>
            <person name="Shea T."/>
            <person name="Shenoy N."/>
            <person name="Sisk P."/>
            <person name="Stolte C."/>
            <person name="Sykes S."/>
            <person name="Thomson T."/>
            <person name="Walk T."/>
            <person name="White J."/>
            <person name="Yandava C."/>
            <person name="Izard J."/>
            <person name="Baranova O.V."/>
            <person name="Blanton J.M."/>
            <person name="Tanner A.C."/>
            <person name="Dewhirst F.E."/>
            <person name="Haas B."/>
            <person name="Nusbaum C."/>
            <person name="Birren B."/>
        </authorList>
    </citation>
    <scope>NUCLEOTIDE SEQUENCE [LARGE SCALE GENOMIC DNA]</scope>
    <source>
        <strain evidence="1">1-1 BBBD Race 1</strain>
    </source>
</reference>
<dbReference type="STRING" id="630390.A0A180G1L0"/>
<dbReference type="Proteomes" id="UP000005240">
    <property type="component" value="Unassembled WGS sequence"/>
</dbReference>
<reference evidence="1" key="2">
    <citation type="submission" date="2016-05" db="EMBL/GenBank/DDBJ databases">
        <title>Comparative analysis highlights variable genome content of wheat rusts and divergence of the mating loci.</title>
        <authorList>
            <person name="Cuomo C.A."/>
            <person name="Bakkeren G."/>
            <person name="Szabo L."/>
            <person name="Khalil H."/>
            <person name="Joly D."/>
            <person name="Goldberg J."/>
            <person name="Young S."/>
            <person name="Zeng Q."/>
            <person name="Fellers J."/>
        </authorList>
    </citation>
    <scope>NUCLEOTIDE SEQUENCE [LARGE SCALE GENOMIC DNA]</scope>
    <source>
        <strain evidence="1">1-1 BBBD Race 1</strain>
    </source>
</reference>
<proteinExistence type="predicted"/>
<dbReference type="EnsemblFungi" id="PTTG_29869-t43_1">
    <property type="protein sequence ID" value="PTTG_29869-t43_1-p1"/>
    <property type="gene ID" value="PTTG_29869"/>
</dbReference>
<name>A0A180G1L0_PUCT1</name>
<evidence type="ECO:0000313" key="3">
    <source>
        <dbReference type="Proteomes" id="UP000005240"/>
    </source>
</evidence>
<organism evidence="1">
    <name type="scientific">Puccinia triticina (isolate 1-1 / race 1 (BBBD))</name>
    <name type="common">Brown leaf rust fungus</name>
    <dbReference type="NCBI Taxonomy" id="630390"/>
    <lineage>
        <taxon>Eukaryota</taxon>
        <taxon>Fungi</taxon>
        <taxon>Dikarya</taxon>
        <taxon>Basidiomycota</taxon>
        <taxon>Pucciniomycotina</taxon>
        <taxon>Pucciniomycetes</taxon>
        <taxon>Pucciniales</taxon>
        <taxon>Pucciniaceae</taxon>
        <taxon>Puccinia</taxon>
    </lineage>
</organism>
<keyword evidence="3" id="KW-1185">Reference proteome</keyword>
<feature type="non-terminal residue" evidence="1">
    <location>
        <position position="1"/>
    </location>
</feature>
<protein>
    <submittedName>
        <fullName evidence="1 2">Uncharacterized protein</fullName>
    </submittedName>
</protein>
<dbReference type="OrthoDB" id="167809at2759"/>
<dbReference type="VEuPathDB" id="FungiDB:PTTG_29869"/>
<reference evidence="2" key="4">
    <citation type="submission" date="2025-05" db="UniProtKB">
        <authorList>
            <consortium name="EnsemblFungi"/>
        </authorList>
    </citation>
    <scope>IDENTIFICATION</scope>
    <source>
        <strain evidence="2">isolate 1-1 / race 1 (BBBD)</strain>
    </source>
</reference>
<evidence type="ECO:0000313" key="1">
    <source>
        <dbReference type="EMBL" id="OAV86504.1"/>
    </source>
</evidence>
<accession>A0A180G1L0</accession>
<reference evidence="2 3" key="3">
    <citation type="journal article" date="2017" name="G3 (Bethesda)">
        <title>Comparative analysis highlights variable genome content of wheat rusts and divergence of the mating loci.</title>
        <authorList>
            <person name="Cuomo C.A."/>
            <person name="Bakkeren G."/>
            <person name="Khalil H.B."/>
            <person name="Panwar V."/>
            <person name="Joly D."/>
            <person name="Linning R."/>
            <person name="Sakthikumar S."/>
            <person name="Song X."/>
            <person name="Adiconis X."/>
            <person name="Fan L."/>
            <person name="Goldberg J.M."/>
            <person name="Levin J.Z."/>
            <person name="Young S."/>
            <person name="Zeng Q."/>
            <person name="Anikster Y."/>
            <person name="Bruce M."/>
            <person name="Wang M."/>
            <person name="Yin C."/>
            <person name="McCallum B."/>
            <person name="Szabo L.J."/>
            <person name="Hulbert S."/>
            <person name="Chen X."/>
            <person name="Fellers J.P."/>
        </authorList>
    </citation>
    <scope>NUCLEOTIDE SEQUENCE</scope>
    <source>
        <strain evidence="2">isolate 1-1 / race 1 (BBBD)</strain>
        <strain evidence="3">Isolate 1-1 / race 1 (BBBD)</strain>
    </source>
</reference>
<gene>
    <name evidence="1" type="ORF">PTTG_29869</name>
</gene>
<sequence>PLDPPPAHQFKLMNNLFHFCQTWAKNQGFAVAKSNSVTGKNVYIGCDCLGGYCGSGTKKSEQQTLTKKIDCPFELYGLIPTTMVKGFCYRKRCAAQSAALFGLATLR</sequence>